<evidence type="ECO:0000256" key="3">
    <source>
        <dbReference type="ARBA" id="ARBA00022452"/>
    </source>
</evidence>
<feature type="domain" description="TonB-dependent receptor plug" evidence="10">
    <location>
        <begin position="71"/>
        <end position="178"/>
    </location>
</feature>
<dbReference type="RefSeq" id="WP_311340517.1">
    <property type="nucleotide sequence ID" value="NZ_JAVRHS010000004.1"/>
</dbReference>
<gene>
    <name evidence="11" type="ORF">RM533_07025</name>
</gene>
<evidence type="ECO:0000256" key="7">
    <source>
        <dbReference type="ARBA" id="ARBA00023237"/>
    </source>
</evidence>
<keyword evidence="7 8" id="KW-0998">Cell outer membrane</keyword>
<evidence type="ECO:0000256" key="2">
    <source>
        <dbReference type="ARBA" id="ARBA00022448"/>
    </source>
</evidence>
<evidence type="ECO:0000256" key="9">
    <source>
        <dbReference type="SAM" id="SignalP"/>
    </source>
</evidence>
<keyword evidence="5 9" id="KW-0732">Signal</keyword>
<keyword evidence="4 8" id="KW-0812">Transmembrane</keyword>
<dbReference type="SUPFAM" id="SSF56935">
    <property type="entry name" value="Porins"/>
    <property type="match status" value="1"/>
</dbReference>
<keyword evidence="6 8" id="KW-0472">Membrane</keyword>
<sequence>MQKFSFAAAYRYTAANSLAAPFGAARLGAAGLVAVGLVTPAVASSQPAAVTGRAASDDIVVTAKLTPRALSQVGQSVTIVDEATIVARQATDVIDIIRTVPGLSVDRNGGMGTTAGVSIRGAESDQTVVLIDGVKLNDPASPGSGFNFGPLVAGNVARVEVVRGAQSVLYGSQAIGGVVNLITREPTQQPGGLARVEHGARDTSQLTGNLASRLGPVAASIGATFLRTDGISAFNRTRGGAEKDGFENLGLNGKVRAALTDGAFLDLRGFYADSTVDVDGFTGNGFGDTEQVSYREDLVAYRPPRCR</sequence>
<comment type="caution">
    <text evidence="11">The sequence shown here is derived from an EMBL/GenBank/DDBJ whole genome shotgun (WGS) entry which is preliminary data.</text>
</comment>
<protein>
    <submittedName>
        <fullName evidence="11">TonB-dependent receptor plug domain-containing protein</fullName>
    </submittedName>
</protein>
<dbReference type="EMBL" id="JAVRHS010000004">
    <property type="protein sequence ID" value="MDT0575935.1"/>
    <property type="molecule type" value="Genomic_DNA"/>
</dbReference>
<dbReference type="PROSITE" id="PS52016">
    <property type="entry name" value="TONB_DEPENDENT_REC_3"/>
    <property type="match status" value="1"/>
</dbReference>
<evidence type="ECO:0000259" key="10">
    <source>
        <dbReference type="Pfam" id="PF07715"/>
    </source>
</evidence>
<feature type="signal peptide" evidence="9">
    <location>
        <begin position="1"/>
        <end position="19"/>
    </location>
</feature>
<dbReference type="PANTHER" id="PTHR30069">
    <property type="entry name" value="TONB-DEPENDENT OUTER MEMBRANE RECEPTOR"/>
    <property type="match status" value="1"/>
</dbReference>
<evidence type="ECO:0000256" key="4">
    <source>
        <dbReference type="ARBA" id="ARBA00022692"/>
    </source>
</evidence>
<keyword evidence="11" id="KW-0675">Receptor</keyword>
<evidence type="ECO:0000256" key="6">
    <source>
        <dbReference type="ARBA" id="ARBA00023136"/>
    </source>
</evidence>
<comment type="similarity">
    <text evidence="8">Belongs to the TonB-dependent receptor family.</text>
</comment>
<feature type="chain" id="PRO_5047179581" evidence="9">
    <location>
        <begin position="20"/>
        <end position="307"/>
    </location>
</feature>
<dbReference type="InterPro" id="IPR012910">
    <property type="entry name" value="Plug_dom"/>
</dbReference>
<keyword evidence="3 8" id="KW-1134">Transmembrane beta strand</keyword>
<organism evidence="11 12">
    <name type="scientific">Croceicoccus esteveae</name>
    <dbReference type="NCBI Taxonomy" id="3075597"/>
    <lineage>
        <taxon>Bacteria</taxon>
        <taxon>Pseudomonadati</taxon>
        <taxon>Pseudomonadota</taxon>
        <taxon>Alphaproteobacteria</taxon>
        <taxon>Sphingomonadales</taxon>
        <taxon>Erythrobacteraceae</taxon>
        <taxon>Croceicoccus</taxon>
    </lineage>
</organism>
<evidence type="ECO:0000313" key="12">
    <source>
        <dbReference type="Proteomes" id="UP001259803"/>
    </source>
</evidence>
<dbReference type="InterPro" id="IPR036942">
    <property type="entry name" value="Beta-barrel_TonB_sf"/>
</dbReference>
<dbReference type="Gene3D" id="2.170.130.10">
    <property type="entry name" value="TonB-dependent receptor, plug domain"/>
    <property type="match status" value="1"/>
</dbReference>
<dbReference type="Gene3D" id="2.40.170.20">
    <property type="entry name" value="TonB-dependent receptor, beta-barrel domain"/>
    <property type="match status" value="1"/>
</dbReference>
<comment type="subcellular location">
    <subcellularLocation>
        <location evidence="1 8">Cell outer membrane</location>
        <topology evidence="1 8">Multi-pass membrane protein</topology>
    </subcellularLocation>
</comment>
<evidence type="ECO:0000256" key="1">
    <source>
        <dbReference type="ARBA" id="ARBA00004571"/>
    </source>
</evidence>
<reference evidence="11 12" key="1">
    <citation type="submission" date="2023-09" db="EMBL/GenBank/DDBJ databases">
        <authorList>
            <person name="Rey-Velasco X."/>
        </authorList>
    </citation>
    <scope>NUCLEOTIDE SEQUENCE [LARGE SCALE GENOMIC DNA]</scope>
    <source>
        <strain evidence="11 12">F390</strain>
    </source>
</reference>
<dbReference type="Pfam" id="PF07715">
    <property type="entry name" value="Plug"/>
    <property type="match status" value="1"/>
</dbReference>
<proteinExistence type="inferred from homology"/>
<evidence type="ECO:0000256" key="5">
    <source>
        <dbReference type="ARBA" id="ARBA00022729"/>
    </source>
</evidence>
<dbReference type="PANTHER" id="PTHR30069:SF53">
    <property type="entry name" value="COLICIN I RECEPTOR-RELATED"/>
    <property type="match status" value="1"/>
</dbReference>
<name>A0ABU2ZH57_9SPHN</name>
<keyword evidence="2 8" id="KW-0813">Transport</keyword>
<evidence type="ECO:0000313" key="11">
    <source>
        <dbReference type="EMBL" id="MDT0575935.1"/>
    </source>
</evidence>
<keyword evidence="12" id="KW-1185">Reference proteome</keyword>
<dbReference type="InterPro" id="IPR037066">
    <property type="entry name" value="Plug_dom_sf"/>
</dbReference>
<evidence type="ECO:0000256" key="8">
    <source>
        <dbReference type="PROSITE-ProRule" id="PRU01360"/>
    </source>
</evidence>
<accession>A0ABU2ZH57</accession>
<dbReference type="Proteomes" id="UP001259803">
    <property type="component" value="Unassembled WGS sequence"/>
</dbReference>
<dbReference type="InterPro" id="IPR039426">
    <property type="entry name" value="TonB-dep_rcpt-like"/>
</dbReference>